<evidence type="ECO:0000256" key="6">
    <source>
        <dbReference type="ARBA" id="ARBA00012924"/>
    </source>
</evidence>
<keyword evidence="8 11" id="KW-0808">Transferase</keyword>
<comment type="pathway">
    <text evidence="3 11">Amino-acid biosynthesis; L-proline biosynthesis; L-glutamate 5-semialdehyde from L-ornithine: step 1/1.</text>
</comment>
<dbReference type="PANTHER" id="PTHR11986:SF18">
    <property type="entry name" value="ORNITHINE AMINOTRANSFERASE, MITOCHONDRIAL"/>
    <property type="match status" value="1"/>
</dbReference>
<dbReference type="Gene3D" id="3.40.640.10">
    <property type="entry name" value="Type I PLP-dependent aspartate aminotransferase-like (Major domain)"/>
    <property type="match status" value="1"/>
</dbReference>
<keyword evidence="9 10" id="KW-0663">Pyridoxal phosphate</keyword>
<dbReference type="PANTHER" id="PTHR11986">
    <property type="entry name" value="AMINOTRANSFERASE CLASS III"/>
    <property type="match status" value="1"/>
</dbReference>
<comment type="subunit">
    <text evidence="5">Homotetramer.</text>
</comment>
<organism evidence="12 13">
    <name type="scientific">Habropoda laboriosa</name>
    <dbReference type="NCBI Taxonomy" id="597456"/>
    <lineage>
        <taxon>Eukaryota</taxon>
        <taxon>Metazoa</taxon>
        <taxon>Ecdysozoa</taxon>
        <taxon>Arthropoda</taxon>
        <taxon>Hexapoda</taxon>
        <taxon>Insecta</taxon>
        <taxon>Pterygota</taxon>
        <taxon>Neoptera</taxon>
        <taxon>Endopterygota</taxon>
        <taxon>Hymenoptera</taxon>
        <taxon>Apocrita</taxon>
        <taxon>Aculeata</taxon>
        <taxon>Apoidea</taxon>
        <taxon>Anthophila</taxon>
        <taxon>Apidae</taxon>
        <taxon>Habropoda</taxon>
    </lineage>
</organism>
<dbReference type="GO" id="GO:0005759">
    <property type="term" value="C:mitochondrial matrix"/>
    <property type="evidence" value="ECO:0007669"/>
    <property type="project" value="UniProtKB-SubCell"/>
</dbReference>
<evidence type="ECO:0000256" key="10">
    <source>
        <dbReference type="RuleBase" id="RU003560"/>
    </source>
</evidence>
<dbReference type="UniPathway" id="UPA00098">
    <property type="reaction ID" value="UER00358"/>
</dbReference>
<gene>
    <name evidence="12" type="ORF">WH47_11247</name>
</gene>
<dbReference type="Proteomes" id="UP000053825">
    <property type="component" value="Unassembled WGS sequence"/>
</dbReference>
<dbReference type="InterPro" id="IPR015421">
    <property type="entry name" value="PyrdxlP-dep_Trfase_major"/>
</dbReference>
<accession>A0A0L7QKW8</accession>
<dbReference type="GO" id="GO:0030170">
    <property type="term" value="F:pyridoxal phosphate binding"/>
    <property type="evidence" value="ECO:0007669"/>
    <property type="project" value="InterPro"/>
</dbReference>
<comment type="catalytic activity">
    <reaction evidence="11">
        <text>a 2-oxocarboxylate + L-ornithine = L-glutamate 5-semialdehyde + an L-alpha-amino acid</text>
        <dbReference type="Rhea" id="RHEA:13877"/>
        <dbReference type="ChEBI" id="CHEBI:35179"/>
        <dbReference type="ChEBI" id="CHEBI:46911"/>
        <dbReference type="ChEBI" id="CHEBI:58066"/>
        <dbReference type="ChEBI" id="CHEBI:59869"/>
        <dbReference type="EC" id="2.6.1.13"/>
    </reaction>
</comment>
<dbReference type="EMBL" id="KQ414940">
    <property type="protein sequence ID" value="KOC59171.1"/>
    <property type="molecule type" value="Genomic_DNA"/>
</dbReference>
<dbReference type="InterPro" id="IPR015422">
    <property type="entry name" value="PyrdxlP-dep_Trfase_small"/>
</dbReference>
<dbReference type="GO" id="GO:0004587">
    <property type="term" value="F:ornithine aminotransferase activity"/>
    <property type="evidence" value="ECO:0007669"/>
    <property type="project" value="UniProtKB-EC"/>
</dbReference>
<protein>
    <recommendedName>
        <fullName evidence="6 11">Ornithine aminotransferase</fullName>
        <ecNumber evidence="6 11">2.6.1.13</ecNumber>
    </recommendedName>
</protein>
<dbReference type="CDD" id="cd00610">
    <property type="entry name" value="OAT_like"/>
    <property type="match status" value="1"/>
</dbReference>
<reference evidence="12 13" key="1">
    <citation type="submission" date="2015-07" db="EMBL/GenBank/DDBJ databases">
        <title>The genome of Habropoda laboriosa.</title>
        <authorList>
            <person name="Pan H."/>
            <person name="Kapheim K."/>
        </authorList>
    </citation>
    <scope>NUCLEOTIDE SEQUENCE [LARGE SCALE GENOMIC DNA]</scope>
    <source>
        <strain evidence="12">0110345459</strain>
    </source>
</reference>
<dbReference type="InterPro" id="IPR005814">
    <property type="entry name" value="Aminotrans_3"/>
</dbReference>
<evidence type="ECO:0000313" key="12">
    <source>
        <dbReference type="EMBL" id="KOC59171.1"/>
    </source>
</evidence>
<dbReference type="AlphaFoldDB" id="A0A0L7QKW8"/>
<evidence type="ECO:0000256" key="4">
    <source>
        <dbReference type="ARBA" id="ARBA00008954"/>
    </source>
</evidence>
<dbReference type="GO" id="GO:0019544">
    <property type="term" value="P:L-arginine catabolic process to L-glutamate"/>
    <property type="evidence" value="ECO:0007669"/>
    <property type="project" value="TreeGrafter"/>
</dbReference>
<proteinExistence type="inferred from homology"/>
<evidence type="ECO:0000256" key="9">
    <source>
        <dbReference type="ARBA" id="ARBA00022898"/>
    </source>
</evidence>
<dbReference type="Gene3D" id="3.90.1150.10">
    <property type="entry name" value="Aspartate Aminotransferase, domain 1"/>
    <property type="match status" value="1"/>
</dbReference>
<comment type="subcellular location">
    <subcellularLocation>
        <location evidence="2">Mitochondrion matrix</location>
    </subcellularLocation>
</comment>
<evidence type="ECO:0000256" key="8">
    <source>
        <dbReference type="ARBA" id="ARBA00022679"/>
    </source>
</evidence>
<dbReference type="GO" id="GO:0010121">
    <property type="term" value="P:L-arginine catabolic process to proline via ornithine"/>
    <property type="evidence" value="ECO:0007669"/>
    <property type="project" value="TreeGrafter"/>
</dbReference>
<evidence type="ECO:0000256" key="5">
    <source>
        <dbReference type="ARBA" id="ARBA00011881"/>
    </source>
</evidence>
<evidence type="ECO:0000256" key="1">
    <source>
        <dbReference type="ARBA" id="ARBA00001933"/>
    </source>
</evidence>
<dbReference type="OrthoDB" id="425114at2759"/>
<dbReference type="STRING" id="597456.A0A0L7QKW8"/>
<dbReference type="InterPro" id="IPR015424">
    <property type="entry name" value="PyrdxlP-dep_Trfase"/>
</dbReference>
<dbReference type="InterPro" id="IPR010164">
    <property type="entry name" value="Orn_aminotrans"/>
</dbReference>
<comment type="similarity">
    <text evidence="4 10">Belongs to the class-III pyridoxal-phosphate-dependent aminotransferase family.</text>
</comment>
<keyword evidence="7 11" id="KW-0032">Aminotransferase</keyword>
<dbReference type="InterPro" id="IPR050103">
    <property type="entry name" value="Class-III_PLP-dep_AT"/>
</dbReference>
<dbReference type="PIRSF" id="PIRSF000521">
    <property type="entry name" value="Transaminase_4ab_Lys_Orn"/>
    <property type="match status" value="1"/>
</dbReference>
<evidence type="ECO:0000256" key="11">
    <source>
        <dbReference type="RuleBase" id="RU365036"/>
    </source>
</evidence>
<dbReference type="SUPFAM" id="SSF53383">
    <property type="entry name" value="PLP-dependent transferases"/>
    <property type="match status" value="1"/>
</dbReference>
<dbReference type="GO" id="GO:0055129">
    <property type="term" value="P:L-proline biosynthetic process"/>
    <property type="evidence" value="ECO:0007669"/>
    <property type="project" value="UniProtKB-UniPathway"/>
</dbReference>
<dbReference type="PROSITE" id="PS00600">
    <property type="entry name" value="AA_TRANSFER_CLASS_3"/>
    <property type="match status" value="1"/>
</dbReference>
<dbReference type="NCBIfam" id="TIGR01885">
    <property type="entry name" value="Orn_aminotrans"/>
    <property type="match status" value="1"/>
</dbReference>
<comment type="cofactor">
    <cofactor evidence="1 11">
        <name>pyridoxal 5'-phosphate</name>
        <dbReference type="ChEBI" id="CHEBI:597326"/>
    </cofactor>
</comment>
<dbReference type="EC" id="2.6.1.13" evidence="6 11"/>
<evidence type="ECO:0000313" key="13">
    <source>
        <dbReference type="Proteomes" id="UP000053825"/>
    </source>
</evidence>
<dbReference type="InterPro" id="IPR049704">
    <property type="entry name" value="Aminotrans_3_PPA_site"/>
</dbReference>
<dbReference type="GO" id="GO:0042802">
    <property type="term" value="F:identical protein binding"/>
    <property type="evidence" value="ECO:0007669"/>
    <property type="project" value="TreeGrafter"/>
</dbReference>
<name>A0A0L7QKW8_9HYME</name>
<evidence type="ECO:0000256" key="3">
    <source>
        <dbReference type="ARBA" id="ARBA00004998"/>
    </source>
</evidence>
<dbReference type="FunFam" id="3.40.640.10:FF:000011">
    <property type="entry name" value="Ornithine aminotransferase"/>
    <property type="match status" value="1"/>
</dbReference>
<dbReference type="Pfam" id="PF00202">
    <property type="entry name" value="Aminotran_3"/>
    <property type="match status" value="1"/>
</dbReference>
<sequence length="427" mass="47435">MHPIARSGIFGLTQRELRLKRSLGSQELIDRDQKYGGRHFKPLPVVLTKGEGVHLWDVEGKRYLDFLAGFSTVNQGHSHPRLVKVTREQAGNLAHTSRAFYTEPHGQLAEYLTKLLGWEKFLPMNTGVEAGDTAIKVARRWGYRAKKIPTEQATVVFARSNFWGRSIAALSASTDPNCYTDFGPYVPRFDKLPYNDLVALELKFKQDPTVCAFMVEPIQGEAGVVVPRDGYLKGVRDLCTKYDVLWIADEVQTGLGRTGKRLAVDHENQRPDIMILGKALSGGMYPVSGILADEQIMSCLESGSHGSTFGGSPLGNRIALEAVKIVEEENLAENARKLGEIVRKRLEKIPKDIATEYRGRGLLAGLVINKDFAEGWDICLKLKDAGLLTRPAHGQILRISPPLTITREQLEQGLDILTTVLDNYKST</sequence>
<dbReference type="FunFam" id="3.90.1150.10:FF:000152">
    <property type="entry name" value="Ornithine aminotransferase"/>
    <property type="match status" value="1"/>
</dbReference>
<evidence type="ECO:0000256" key="2">
    <source>
        <dbReference type="ARBA" id="ARBA00004305"/>
    </source>
</evidence>
<evidence type="ECO:0000256" key="7">
    <source>
        <dbReference type="ARBA" id="ARBA00022576"/>
    </source>
</evidence>
<keyword evidence="13" id="KW-1185">Reference proteome</keyword>